<dbReference type="STRING" id="1630135.DAD186_18190"/>
<evidence type="ECO:0000313" key="25">
    <source>
        <dbReference type="Proteomes" id="UP000092596"/>
    </source>
</evidence>
<evidence type="ECO:0000256" key="12">
    <source>
        <dbReference type="ARBA" id="ARBA00022723"/>
    </source>
</evidence>
<dbReference type="InterPro" id="IPR036890">
    <property type="entry name" value="HATPase_C_sf"/>
</dbReference>
<feature type="transmembrane region" description="Helical" evidence="22">
    <location>
        <begin position="142"/>
        <end position="159"/>
    </location>
</feature>
<dbReference type="InterPro" id="IPR050482">
    <property type="entry name" value="Sensor_HK_TwoCompSys"/>
</dbReference>
<evidence type="ECO:0000256" key="6">
    <source>
        <dbReference type="ARBA" id="ARBA00017322"/>
    </source>
</evidence>
<comment type="function">
    <text evidence="19">Member of the two-component regulatory system NreB/NreC involved in the control of dissimilatory nitrate/nitrite reduction in response to oxygen. NreB functions as a direct oxygen sensor histidine kinase which is autophosphorylated, in the absence of oxygen, probably at the conserved histidine residue, and transfers its phosphate group probably to a conserved aspartate residue of NreC. NreB/NreC activates the expression of the nitrate (narGHJI) and nitrite (nir) reductase operons, as well as the putative nitrate transporter gene narT.</text>
</comment>
<dbReference type="GO" id="GO:0000155">
    <property type="term" value="F:phosphorelay sensor kinase activity"/>
    <property type="evidence" value="ECO:0007669"/>
    <property type="project" value="InterPro"/>
</dbReference>
<evidence type="ECO:0000256" key="10">
    <source>
        <dbReference type="ARBA" id="ARBA00022679"/>
    </source>
</evidence>
<dbReference type="CDD" id="cd16917">
    <property type="entry name" value="HATPase_UhpB-NarQ-NarX-like"/>
    <property type="match status" value="1"/>
</dbReference>
<feature type="transmembrane region" description="Helical" evidence="22">
    <location>
        <begin position="38"/>
        <end position="58"/>
    </location>
</feature>
<keyword evidence="21" id="KW-0175">Coiled coil</keyword>
<evidence type="ECO:0000256" key="16">
    <source>
        <dbReference type="ARBA" id="ARBA00023012"/>
    </source>
</evidence>
<keyword evidence="17" id="KW-0411">Iron-sulfur</keyword>
<protein>
    <recommendedName>
        <fullName evidence="6">Oxygen sensor histidine kinase NreB</fullName>
        <ecNumber evidence="5">2.7.13.3</ecNumber>
    </recommendedName>
    <alternativeName>
        <fullName evidence="20">Nitrogen regulation protein B</fullName>
    </alternativeName>
</protein>
<dbReference type="PROSITE" id="PS51257">
    <property type="entry name" value="PROKAR_LIPOPROTEIN"/>
    <property type="match status" value="1"/>
</dbReference>
<evidence type="ECO:0000256" key="18">
    <source>
        <dbReference type="ARBA" id="ARBA00023136"/>
    </source>
</evidence>
<keyword evidence="18 22" id="KW-0472">Membrane</keyword>
<comment type="catalytic activity">
    <reaction evidence="1">
        <text>ATP + protein L-histidine = ADP + protein N-phospho-L-histidine.</text>
        <dbReference type="EC" id="2.7.13.3"/>
    </reaction>
</comment>
<dbReference type="InterPro" id="IPR011712">
    <property type="entry name" value="Sig_transdc_His_kin_sub3_dim/P"/>
</dbReference>
<dbReference type="InterPro" id="IPR017205">
    <property type="entry name" value="Sig_transdc_His_kinase_ChrS"/>
</dbReference>
<evidence type="ECO:0000256" key="8">
    <source>
        <dbReference type="ARBA" id="ARBA00022485"/>
    </source>
</evidence>
<dbReference type="GO" id="GO:0051539">
    <property type="term" value="F:4 iron, 4 sulfur cluster binding"/>
    <property type="evidence" value="ECO:0007669"/>
    <property type="project" value="UniProtKB-KW"/>
</dbReference>
<dbReference type="Gene3D" id="3.30.565.10">
    <property type="entry name" value="Histidine kinase-like ATPase, C-terminal domain"/>
    <property type="match status" value="1"/>
</dbReference>
<feature type="domain" description="Histidine kinase" evidence="23">
    <location>
        <begin position="313"/>
        <end position="407"/>
    </location>
</feature>
<organism evidence="24 25">
    <name type="scientific">Dermabacter vaginalis</name>
    <dbReference type="NCBI Taxonomy" id="1630135"/>
    <lineage>
        <taxon>Bacteria</taxon>
        <taxon>Bacillati</taxon>
        <taxon>Actinomycetota</taxon>
        <taxon>Actinomycetes</taxon>
        <taxon>Micrococcales</taxon>
        <taxon>Dermabacteraceae</taxon>
        <taxon>Dermabacter</taxon>
    </lineage>
</organism>
<keyword evidence="16" id="KW-0902">Two-component regulatory system</keyword>
<feature type="transmembrane region" description="Helical" evidence="22">
    <location>
        <begin position="118"/>
        <end position="136"/>
    </location>
</feature>
<evidence type="ECO:0000259" key="23">
    <source>
        <dbReference type="PROSITE" id="PS50109"/>
    </source>
</evidence>
<keyword evidence="7" id="KW-1003">Cell membrane</keyword>
<evidence type="ECO:0000256" key="7">
    <source>
        <dbReference type="ARBA" id="ARBA00022475"/>
    </source>
</evidence>
<feature type="transmembrane region" description="Helical" evidence="22">
    <location>
        <begin position="7"/>
        <end position="26"/>
    </location>
</feature>
<evidence type="ECO:0000256" key="11">
    <source>
        <dbReference type="ARBA" id="ARBA00022692"/>
    </source>
</evidence>
<dbReference type="InterPro" id="IPR005467">
    <property type="entry name" value="His_kinase_dom"/>
</dbReference>
<dbReference type="SUPFAM" id="SSF55874">
    <property type="entry name" value="ATPase domain of HSP90 chaperone/DNA topoisomerase II/histidine kinase"/>
    <property type="match status" value="1"/>
</dbReference>
<evidence type="ECO:0000256" key="15">
    <source>
        <dbReference type="ARBA" id="ARBA00023004"/>
    </source>
</evidence>
<dbReference type="PANTHER" id="PTHR24421">
    <property type="entry name" value="NITRATE/NITRITE SENSOR PROTEIN NARX-RELATED"/>
    <property type="match status" value="1"/>
</dbReference>
<evidence type="ECO:0000256" key="4">
    <source>
        <dbReference type="ARBA" id="ARBA00004651"/>
    </source>
</evidence>
<dbReference type="EMBL" id="CP012117">
    <property type="protein sequence ID" value="ANP28369.1"/>
    <property type="molecule type" value="Genomic_DNA"/>
</dbReference>
<dbReference type="Gene3D" id="1.20.5.1930">
    <property type="match status" value="1"/>
</dbReference>
<keyword evidence="8" id="KW-0004">4Fe-4S</keyword>
<name>A0A1B0ZK88_9MICO</name>
<reference evidence="24 25" key="1">
    <citation type="submission" date="2015-06" db="EMBL/GenBank/DDBJ databases">
        <title>Investigation of pathophysiology for high-risk pregnancy and development of treatment modality based on it.</title>
        <authorList>
            <person name="Kim B.-C."/>
            <person name="Lim S."/>
        </authorList>
    </citation>
    <scope>NUCLEOTIDE SEQUENCE [LARGE SCALE GENOMIC DNA]</scope>
    <source>
        <strain evidence="24 25">AD1-86</strain>
    </source>
</reference>
<dbReference type="PIRSF" id="PIRSF037434">
    <property type="entry name" value="STHK_ChrS"/>
    <property type="match status" value="1"/>
</dbReference>
<dbReference type="Proteomes" id="UP000092596">
    <property type="component" value="Chromosome"/>
</dbReference>
<dbReference type="EC" id="2.7.13.3" evidence="5"/>
<evidence type="ECO:0000256" key="17">
    <source>
        <dbReference type="ARBA" id="ARBA00023014"/>
    </source>
</evidence>
<dbReference type="SMART" id="SM00387">
    <property type="entry name" value="HATPase_c"/>
    <property type="match status" value="1"/>
</dbReference>
<evidence type="ECO:0000256" key="13">
    <source>
        <dbReference type="ARBA" id="ARBA00022777"/>
    </source>
</evidence>
<gene>
    <name evidence="24" type="ORF">DAD186_18190</name>
</gene>
<evidence type="ECO:0000256" key="14">
    <source>
        <dbReference type="ARBA" id="ARBA00022989"/>
    </source>
</evidence>
<evidence type="ECO:0000256" key="22">
    <source>
        <dbReference type="SAM" id="Phobius"/>
    </source>
</evidence>
<evidence type="ECO:0000256" key="5">
    <source>
        <dbReference type="ARBA" id="ARBA00012438"/>
    </source>
</evidence>
<accession>A0A1B0ZK88</accession>
<dbReference type="PANTHER" id="PTHR24421:SF37">
    <property type="entry name" value="SENSOR HISTIDINE KINASE NARS"/>
    <property type="match status" value="1"/>
</dbReference>
<sequence length="420" mass="44494">MPTSARTPYVVGAATLACVLLAIPILESTFAAAPHTSSVVIFSLVTLVVMLVGGVLLMHAGDIHAEPATVFSWRPLVYIAVLASAWAMVIAETPHATYFLFALIGISQWLLPERTGAFVTLGLTVFTIVGQVFHHGASTGTIVGPLLIAVLMLAFMHMYRAMRFEALQKNAVIAELRDAQGQLVESEREKARITEREHLGRDLHDTTAQSLSSVILRLGLAEEALDSGESAGALEHVRSASDATSEALSELRSAITHLTPKGSGPTRLEAALVRVAETARSRAVSNRRGTTPVIECRVAPDLPELDMTTATSLVRIVQSSLANALDHARASRIEVRAYTDGGELHIDIEDDGRGFDVDEALLGPRSDSGGYGLGFVVQRSRELGGNAAIIAAPGDGTLISVTIPVSQTPSDPPASPVSPH</sequence>
<keyword evidence="11 22" id="KW-0812">Transmembrane</keyword>
<evidence type="ECO:0000256" key="21">
    <source>
        <dbReference type="SAM" id="Coils"/>
    </source>
</evidence>
<dbReference type="GO" id="GO:0005737">
    <property type="term" value="C:cytoplasm"/>
    <property type="evidence" value="ECO:0007669"/>
    <property type="project" value="UniProtKB-SubCell"/>
</dbReference>
<dbReference type="Pfam" id="PF02518">
    <property type="entry name" value="HATPase_c"/>
    <property type="match status" value="1"/>
</dbReference>
<feature type="coiled-coil region" evidence="21">
    <location>
        <begin position="169"/>
        <end position="196"/>
    </location>
</feature>
<dbReference type="PROSITE" id="PS50109">
    <property type="entry name" value="HIS_KIN"/>
    <property type="match status" value="1"/>
</dbReference>
<keyword evidence="9" id="KW-0963">Cytoplasm</keyword>
<dbReference type="PRINTS" id="PR00344">
    <property type="entry name" value="BCTRLSENSOR"/>
</dbReference>
<dbReference type="InterPro" id="IPR003594">
    <property type="entry name" value="HATPase_dom"/>
</dbReference>
<evidence type="ECO:0000256" key="3">
    <source>
        <dbReference type="ARBA" id="ARBA00004496"/>
    </source>
</evidence>
<keyword evidence="10 24" id="KW-0808">Transferase</keyword>
<dbReference type="KEGG" id="dva:DAD186_18190"/>
<evidence type="ECO:0000313" key="24">
    <source>
        <dbReference type="EMBL" id="ANP28369.1"/>
    </source>
</evidence>
<keyword evidence="12" id="KW-0479">Metal-binding</keyword>
<dbReference type="RefSeq" id="WP_065248368.1">
    <property type="nucleotide sequence ID" value="NZ_CP012117.1"/>
</dbReference>
<evidence type="ECO:0000256" key="9">
    <source>
        <dbReference type="ARBA" id="ARBA00022490"/>
    </source>
</evidence>
<evidence type="ECO:0000256" key="1">
    <source>
        <dbReference type="ARBA" id="ARBA00000085"/>
    </source>
</evidence>
<keyword evidence="13 24" id="KW-0418">Kinase</keyword>
<dbReference type="Pfam" id="PF07730">
    <property type="entry name" value="HisKA_3"/>
    <property type="match status" value="1"/>
</dbReference>
<comment type="subcellular location">
    <subcellularLocation>
        <location evidence="4">Cell membrane</location>
        <topology evidence="4">Multi-pass membrane protein</topology>
    </subcellularLocation>
    <subcellularLocation>
        <location evidence="3">Cytoplasm</location>
    </subcellularLocation>
</comment>
<evidence type="ECO:0000256" key="20">
    <source>
        <dbReference type="ARBA" id="ARBA00030800"/>
    </source>
</evidence>
<dbReference type="GO" id="GO:0046872">
    <property type="term" value="F:metal ion binding"/>
    <property type="evidence" value="ECO:0007669"/>
    <property type="project" value="UniProtKB-KW"/>
</dbReference>
<proteinExistence type="predicted"/>
<dbReference type="GO" id="GO:0005886">
    <property type="term" value="C:plasma membrane"/>
    <property type="evidence" value="ECO:0007669"/>
    <property type="project" value="UniProtKB-SubCell"/>
</dbReference>
<evidence type="ECO:0000256" key="19">
    <source>
        <dbReference type="ARBA" id="ARBA00024827"/>
    </source>
</evidence>
<evidence type="ECO:0000256" key="2">
    <source>
        <dbReference type="ARBA" id="ARBA00001966"/>
    </source>
</evidence>
<dbReference type="InterPro" id="IPR004358">
    <property type="entry name" value="Sig_transdc_His_kin-like_C"/>
</dbReference>
<keyword evidence="14 22" id="KW-1133">Transmembrane helix</keyword>
<comment type="cofactor">
    <cofactor evidence="2">
        <name>[4Fe-4S] cluster</name>
        <dbReference type="ChEBI" id="CHEBI:49883"/>
    </cofactor>
</comment>
<keyword evidence="15" id="KW-0408">Iron</keyword>
<dbReference type="AlphaFoldDB" id="A0A1B0ZK88"/>
<dbReference type="GO" id="GO:0046983">
    <property type="term" value="F:protein dimerization activity"/>
    <property type="evidence" value="ECO:0007669"/>
    <property type="project" value="InterPro"/>
</dbReference>